<feature type="transmembrane region" description="Helical" evidence="1">
    <location>
        <begin position="901"/>
        <end position="922"/>
    </location>
</feature>
<gene>
    <name evidence="2" type="ORF">Q4521_07645</name>
</gene>
<keyword evidence="1" id="KW-0472">Membrane</keyword>
<accession>A0AAW7X3X3</accession>
<feature type="transmembrane region" description="Helical" evidence="1">
    <location>
        <begin position="550"/>
        <end position="574"/>
    </location>
</feature>
<feature type="transmembrane region" description="Helical" evidence="1">
    <location>
        <begin position="519"/>
        <end position="538"/>
    </location>
</feature>
<feature type="transmembrane region" description="Helical" evidence="1">
    <location>
        <begin position="843"/>
        <end position="865"/>
    </location>
</feature>
<evidence type="ECO:0000313" key="2">
    <source>
        <dbReference type="EMBL" id="MDO6422343.1"/>
    </source>
</evidence>
<keyword evidence="1" id="KW-0812">Transmembrane</keyword>
<dbReference type="AlphaFoldDB" id="A0AAW7X3X3"/>
<dbReference type="Gene3D" id="3.30.450.20">
    <property type="entry name" value="PAS domain"/>
    <property type="match status" value="1"/>
</dbReference>
<feature type="transmembrane region" description="Helical" evidence="1">
    <location>
        <begin position="943"/>
        <end position="965"/>
    </location>
</feature>
<evidence type="ECO:0008006" key="4">
    <source>
        <dbReference type="Google" id="ProtNLM"/>
    </source>
</evidence>
<proteinExistence type="predicted"/>
<reference evidence="2" key="1">
    <citation type="submission" date="2023-07" db="EMBL/GenBank/DDBJ databases">
        <title>Genome content predicts the carbon catabolic preferences of heterotrophic bacteria.</title>
        <authorList>
            <person name="Gralka M."/>
        </authorList>
    </citation>
    <scope>NUCLEOTIDE SEQUENCE</scope>
    <source>
        <strain evidence="2">I3M17_2</strain>
    </source>
</reference>
<dbReference type="EMBL" id="JAUOPB010000005">
    <property type="protein sequence ID" value="MDO6422343.1"/>
    <property type="molecule type" value="Genomic_DNA"/>
</dbReference>
<protein>
    <recommendedName>
        <fullName evidence="4">Cache domain-containing protein</fullName>
    </recommendedName>
</protein>
<name>A0AAW7X3X3_9GAMM</name>
<sequence length="966" mass="107691">MKNKLNLTVIALVIVSGFFICTATSSLIGNQAQVDKNTQDIAQQQVDLAESQVRELFQTLRQGVEQLETETLNVFSAAIDSGSSVSEQALADQLFQRYVDIPGSDIYNQIGVAFTQDVRAQHGVFALGLERSNSGYCFSQSNNSAVWGQRPAQILAKTEQPGSNANLDITYQYNIVFPSGHVFANHINLQTPRITGIYTANPAFKEFINSAGERVTHNKELDSAIATYVTLSSSKKLVGQSKTQNLNQWLSGLRMHTAYVVDWSKLSLEWQSNNQPRSAQLELSDKKICLVRYDDQVNDEDYYDHTKIEPDCSGKTSWYCEGLITRGWKKAAYGASAKKWLADYSLPLIEPTTKQTLGVAYGNISLMDARDKLSNLALGAKGYAVLIGKAGNILSHPVEAYLTQQVTNTNDERLKAIVQTLSASPDLKCCLDDCEGLTHRQYCGFMNVADSASDYNQANKSYSKLYVGASKIVSPARQAPVSKADDILDGASQESYIQLIVIVDPSDFEQDNWQLRHDFLQLIIASFVLVCCLLLLILRLVGLNQRRLNWYAAAVSVLAIVALGLTWRVVYVFGADSALSTNNSHKEMDNLGLRAACYKLASYGGSKTIENANGLKKLCPEDLTSIAPPEDFVPVFSNEDALAYLSIFNEDGSEYSAQRHRLGIRVFVQSLDFNSANNVTMTGYIWTRFPDSFAGQDVSSLTPVFPEAESVEFSNPISKVDNRGNIHVRWQFATTLRQTFDYRKYPFDREDVWIRIWPNDLHENTVLMPEFSAYSSVRPSDTPGVEEDIVLDGWQLASSHFSYKKNNYNTALDTVGSGNNAIPELYFNVGLARLFVDPFIADMLPIVVVCLLVFAVLLITTVKAGDIELKGFSSANVLSYCAALYFVLIVSHVHLRETLNAFGIIYLEIFYFCMYFIILIVSANSLAITSEKTPAFIRNNDNYIARLCYFPFITLTLLIATIWMFY</sequence>
<dbReference type="Proteomes" id="UP001169760">
    <property type="component" value="Unassembled WGS sequence"/>
</dbReference>
<organism evidence="2 3">
    <name type="scientific">Saccharophagus degradans</name>
    <dbReference type="NCBI Taxonomy" id="86304"/>
    <lineage>
        <taxon>Bacteria</taxon>
        <taxon>Pseudomonadati</taxon>
        <taxon>Pseudomonadota</taxon>
        <taxon>Gammaproteobacteria</taxon>
        <taxon>Cellvibrionales</taxon>
        <taxon>Cellvibrionaceae</taxon>
        <taxon>Saccharophagus</taxon>
    </lineage>
</organism>
<keyword evidence="1" id="KW-1133">Transmembrane helix</keyword>
<evidence type="ECO:0000256" key="1">
    <source>
        <dbReference type="SAM" id="Phobius"/>
    </source>
</evidence>
<feature type="transmembrane region" description="Helical" evidence="1">
    <location>
        <begin position="877"/>
        <end position="895"/>
    </location>
</feature>
<dbReference type="RefSeq" id="WP_303492309.1">
    <property type="nucleotide sequence ID" value="NZ_JAUOPB010000005.1"/>
</dbReference>
<comment type="caution">
    <text evidence="2">The sequence shown here is derived from an EMBL/GenBank/DDBJ whole genome shotgun (WGS) entry which is preliminary data.</text>
</comment>
<evidence type="ECO:0000313" key="3">
    <source>
        <dbReference type="Proteomes" id="UP001169760"/>
    </source>
</evidence>